<keyword evidence="5" id="KW-0732">Signal</keyword>
<dbReference type="InterPro" id="IPR013189">
    <property type="entry name" value="Glyco_hydro_32_C"/>
</dbReference>
<proteinExistence type="inferred from homology"/>
<dbReference type="GO" id="GO:0005737">
    <property type="term" value="C:cytoplasm"/>
    <property type="evidence" value="ECO:0007669"/>
    <property type="project" value="TreeGrafter"/>
</dbReference>
<dbReference type="PANTHER" id="PTHR42800:SF1">
    <property type="entry name" value="EXOINULINASE INUD (AFU_ORTHOLOGUE AFUA_5G00480)"/>
    <property type="match status" value="1"/>
</dbReference>
<dbReference type="PROSITE" id="PS00609">
    <property type="entry name" value="GLYCOSYL_HYDROL_F32"/>
    <property type="match status" value="1"/>
</dbReference>
<evidence type="ECO:0000259" key="6">
    <source>
        <dbReference type="Pfam" id="PF00251"/>
    </source>
</evidence>
<dbReference type="SUPFAM" id="SSF75005">
    <property type="entry name" value="Arabinanase/levansucrase/invertase"/>
    <property type="match status" value="1"/>
</dbReference>
<dbReference type="InterPro" id="IPR001362">
    <property type="entry name" value="Glyco_hydro_32"/>
</dbReference>
<evidence type="ECO:0000256" key="1">
    <source>
        <dbReference type="ARBA" id="ARBA00009902"/>
    </source>
</evidence>
<evidence type="ECO:0000256" key="3">
    <source>
        <dbReference type="ARBA" id="ARBA00023295"/>
    </source>
</evidence>
<dbReference type="AlphaFoldDB" id="A0A401V4F2"/>
<evidence type="ECO:0008006" key="10">
    <source>
        <dbReference type="Google" id="ProtNLM"/>
    </source>
</evidence>
<name>A0A401V4F2_9CELL</name>
<organism evidence="8 9">
    <name type="scientific">Cellulomonas algicola</name>
    <dbReference type="NCBI Taxonomy" id="2071633"/>
    <lineage>
        <taxon>Bacteria</taxon>
        <taxon>Bacillati</taxon>
        <taxon>Actinomycetota</taxon>
        <taxon>Actinomycetes</taxon>
        <taxon>Micrococcales</taxon>
        <taxon>Cellulomonadaceae</taxon>
        <taxon>Cellulomonas</taxon>
    </lineage>
</organism>
<comment type="similarity">
    <text evidence="1">Belongs to the glycosyl hydrolase 32 family.</text>
</comment>
<dbReference type="InterPro" id="IPR018053">
    <property type="entry name" value="Glyco_hydro_32_AS"/>
</dbReference>
<dbReference type="PROSITE" id="PS51257">
    <property type="entry name" value="PROKAR_LIPOPROTEIN"/>
    <property type="match status" value="1"/>
</dbReference>
<dbReference type="Pfam" id="PF00251">
    <property type="entry name" value="Glyco_hydro_32N"/>
    <property type="match status" value="2"/>
</dbReference>
<protein>
    <recommendedName>
        <fullName evidence="10">Glycosyl hydrolase family 32</fullName>
    </recommendedName>
</protein>
<dbReference type="SMART" id="SM00640">
    <property type="entry name" value="Glyco_32"/>
    <property type="match status" value="1"/>
</dbReference>
<comment type="caution">
    <text evidence="8">The sequence shown here is derived from an EMBL/GenBank/DDBJ whole genome shotgun (WGS) entry which is preliminary data.</text>
</comment>
<evidence type="ECO:0000256" key="5">
    <source>
        <dbReference type="SAM" id="SignalP"/>
    </source>
</evidence>
<feature type="signal peptide" evidence="5">
    <location>
        <begin position="1"/>
        <end position="20"/>
    </location>
</feature>
<dbReference type="PANTHER" id="PTHR42800">
    <property type="entry name" value="EXOINULINASE INUD (AFU_ORTHOLOGUE AFUA_5G00480)"/>
    <property type="match status" value="1"/>
</dbReference>
<evidence type="ECO:0000313" key="9">
    <source>
        <dbReference type="Proteomes" id="UP000288246"/>
    </source>
</evidence>
<reference evidence="8 9" key="1">
    <citation type="submission" date="2018-11" db="EMBL/GenBank/DDBJ databases">
        <title>Draft genome sequence of Cellulomonas takizawaensis strain TKZ-21.</title>
        <authorList>
            <person name="Yamamura H."/>
            <person name="Hayashi T."/>
            <person name="Hamada M."/>
            <person name="Serisawa Y."/>
            <person name="Matsuyama K."/>
            <person name="Nakagawa Y."/>
            <person name="Otoguro M."/>
            <person name="Yanagida F."/>
            <person name="Hayakawa M."/>
        </authorList>
    </citation>
    <scope>NUCLEOTIDE SEQUENCE [LARGE SCALE GENOMIC DNA]</scope>
    <source>
        <strain evidence="8 9">TKZ-21</strain>
    </source>
</reference>
<keyword evidence="9" id="KW-1185">Reference proteome</keyword>
<feature type="compositionally biased region" description="Gly residues" evidence="4">
    <location>
        <begin position="366"/>
        <end position="376"/>
    </location>
</feature>
<accession>A0A401V4F2</accession>
<dbReference type="GO" id="GO:0004575">
    <property type="term" value="F:sucrose alpha-glucosidase activity"/>
    <property type="evidence" value="ECO:0007669"/>
    <property type="project" value="TreeGrafter"/>
</dbReference>
<dbReference type="SUPFAM" id="SSF49899">
    <property type="entry name" value="Concanavalin A-like lectins/glucanases"/>
    <property type="match status" value="1"/>
</dbReference>
<dbReference type="Gene3D" id="2.115.10.20">
    <property type="entry name" value="Glycosyl hydrolase domain, family 43"/>
    <property type="match status" value="2"/>
</dbReference>
<gene>
    <name evidence="8" type="ORF">CTKZ_33490</name>
</gene>
<dbReference type="CDD" id="cd18622">
    <property type="entry name" value="GH32_Inu-like"/>
    <property type="match status" value="1"/>
</dbReference>
<feature type="chain" id="PRO_5019150287" description="Glycosyl hydrolase family 32" evidence="5">
    <location>
        <begin position="21"/>
        <end position="838"/>
    </location>
</feature>
<dbReference type="Gene3D" id="2.60.120.560">
    <property type="entry name" value="Exo-inulinase, domain 1"/>
    <property type="match status" value="1"/>
</dbReference>
<sequence length="838" mass="88112">MRARTLSAVAGGVVVSTVLACPVPGESPGGDPYRPVAHFAPAEHWVNDPNGPVWYEGRYHLFFQHNPAGDVWGSISWGHAVSDDLVHWEELPVAIPATDDELVFSGTVVVDHGNTSGLGADGRDPLVAVYTSYDPTTHVQAQSLASSTDGGATWTRYPGNPVLDIGSREFRDPKVLWYADGGYWVMLVVLATEHVVQLYRSDDLRSWTHLSDFGPAHAVGGVWEMPDLVELPVDGDPGRTRWVLVVSLNPGSPTGGSGTQYFVGDFDGTTFTPDDLRDDDVPEGDVVAAFDGPTYGDGWETTGGAFGSGPVPGTLPGQNHVSGFVGERAVNSFLGGDRSVGTLTSPPFRITRSHLALLVGGGGAPRLPGTGDGGAPPGTVLGDFEGDGFAGWTASGTAFGDGPTRGDAPCQDGVTGYLGTGLASSYRNGTSGDPCVPVPDTGTGTLTSPPFTIDADHVSFLVGGGPHPDTAVRLLVDGQVVRSTSGPQSGTLDWASWDVSDLRGREARVEIVDASTAGWGHVLADHVVLGDEPALPRGAAASVDLLVDGKVVRSATGTGSEALDRVSWDVRDLVGRDARLRVVDSATGPWGHVLVDHVVATDATVPRRLERYDWMDHGSDFYAPLTFAEHPDGEAVAIGWMSSWTYAASTPTTGWRGAMTLPRRLSLRTVDGRVRLVQLPAPEASALASEPRWTVRDVPLDDASVPLPRAAGDALLLTAELDVGTANEVGLHVRGKEGQRTVVGYDAATGRLFVDRRASGVVDLHPAFPAVHSAPVEVADGRVRLTVVVDRSSVEVFAQDGLVTITDLVFPDADAHGVAAYAEGGRAVLRSLEVRRLG</sequence>
<dbReference type="InterPro" id="IPR013148">
    <property type="entry name" value="Glyco_hydro_32_N"/>
</dbReference>
<feature type="domain" description="Glycosyl hydrolase family 32 N-terminal" evidence="6">
    <location>
        <begin position="607"/>
        <end position="680"/>
    </location>
</feature>
<evidence type="ECO:0000256" key="2">
    <source>
        <dbReference type="ARBA" id="ARBA00022801"/>
    </source>
</evidence>
<dbReference type="EMBL" id="BHYL01000346">
    <property type="protein sequence ID" value="GCD21787.1"/>
    <property type="molecule type" value="Genomic_DNA"/>
</dbReference>
<feature type="region of interest" description="Disordered" evidence="4">
    <location>
        <begin position="393"/>
        <end position="412"/>
    </location>
</feature>
<dbReference type="Proteomes" id="UP000288246">
    <property type="component" value="Unassembled WGS sequence"/>
</dbReference>
<feature type="region of interest" description="Disordered" evidence="4">
    <location>
        <begin position="366"/>
        <end position="387"/>
    </location>
</feature>
<feature type="domain" description="Glycosyl hydrolase family 32 N-terminal" evidence="6">
    <location>
        <begin position="38"/>
        <end position="274"/>
    </location>
</feature>
<evidence type="ECO:0000256" key="4">
    <source>
        <dbReference type="SAM" id="MobiDB-lite"/>
    </source>
</evidence>
<evidence type="ECO:0000313" key="8">
    <source>
        <dbReference type="EMBL" id="GCD21787.1"/>
    </source>
</evidence>
<keyword evidence="2" id="KW-0378">Hydrolase</keyword>
<dbReference type="OrthoDB" id="9776657at2"/>
<feature type="domain" description="Glycosyl hydrolase family 32 C-terminal" evidence="7">
    <location>
        <begin position="710"/>
        <end position="834"/>
    </location>
</feature>
<dbReference type="GO" id="GO:0005987">
    <property type="term" value="P:sucrose catabolic process"/>
    <property type="evidence" value="ECO:0007669"/>
    <property type="project" value="TreeGrafter"/>
</dbReference>
<keyword evidence="3" id="KW-0326">Glycosidase</keyword>
<dbReference type="InterPro" id="IPR013320">
    <property type="entry name" value="ConA-like_dom_sf"/>
</dbReference>
<dbReference type="InterPro" id="IPR023296">
    <property type="entry name" value="Glyco_hydro_beta-prop_sf"/>
</dbReference>
<dbReference type="Pfam" id="PF08244">
    <property type="entry name" value="Glyco_hydro_32C"/>
    <property type="match status" value="1"/>
</dbReference>
<evidence type="ECO:0000259" key="7">
    <source>
        <dbReference type="Pfam" id="PF08244"/>
    </source>
</evidence>